<dbReference type="Proteomes" id="UP000036406">
    <property type="component" value="Chromosome"/>
</dbReference>
<dbReference type="PROSITE" id="PS01124">
    <property type="entry name" value="HTH_ARAC_FAMILY_2"/>
    <property type="match status" value="1"/>
</dbReference>
<dbReference type="GO" id="GO:0003700">
    <property type="term" value="F:DNA-binding transcription factor activity"/>
    <property type="evidence" value="ECO:0007669"/>
    <property type="project" value="InterPro"/>
</dbReference>
<dbReference type="InterPro" id="IPR009057">
    <property type="entry name" value="Homeodomain-like_sf"/>
</dbReference>
<dbReference type="STRING" id="330734.ABA45_16080"/>
<dbReference type="EMBL" id="CP011494">
    <property type="protein sequence ID" value="AKO53756.1"/>
    <property type="molecule type" value="Genomic_DNA"/>
</dbReference>
<keyword evidence="2" id="KW-0238">DNA-binding</keyword>
<feature type="domain" description="HTH araC/xylS-type" evidence="5">
    <location>
        <begin position="143"/>
        <end position="241"/>
    </location>
</feature>
<dbReference type="PANTHER" id="PTHR46796:SF10">
    <property type="entry name" value="TRANSCRIPTIONAL ACTIVATOR FEAR"/>
    <property type="match status" value="1"/>
</dbReference>
<dbReference type="PATRIC" id="fig|330734.3.peg.3386"/>
<evidence type="ECO:0000313" key="6">
    <source>
        <dbReference type="EMBL" id="AKO53756.1"/>
    </source>
</evidence>
<evidence type="ECO:0000259" key="5">
    <source>
        <dbReference type="PROSITE" id="PS01124"/>
    </source>
</evidence>
<keyword evidence="1" id="KW-0805">Transcription regulation</keyword>
<protein>
    <submittedName>
        <fullName evidence="6">AraC family transcriptional regulator</fullName>
    </submittedName>
</protein>
<sequence>MATSCVNLYLRSYGNEGKQHSHGHHQLVLPLLGKLSLSVDKTEGDVERNRAAVIPSGSDHGYFASEENRFLVADVPEALAPALERLPFFVELDPALLHYVQFLHSQLVNGTGSCHTKHQMLLLLIQLLQERHGDKLNLDRRVSVAKQFIDDNFHKKIVVTELAIVAHLSIRQLNELFRTQIGMTPHHYLTELRMQESWRLLEQSDLNIQRIADAVGYGSLSSFSDRFSRHFGKPPSYFRRKSK</sequence>
<organism evidence="6 7">
    <name type="scientific">Marinobacter psychrophilus</name>
    <dbReference type="NCBI Taxonomy" id="330734"/>
    <lineage>
        <taxon>Bacteria</taxon>
        <taxon>Pseudomonadati</taxon>
        <taxon>Pseudomonadota</taxon>
        <taxon>Gammaproteobacteria</taxon>
        <taxon>Pseudomonadales</taxon>
        <taxon>Marinobacteraceae</taxon>
        <taxon>Marinobacter</taxon>
    </lineage>
</organism>
<evidence type="ECO:0000256" key="4">
    <source>
        <dbReference type="ARBA" id="ARBA00037345"/>
    </source>
</evidence>
<dbReference type="Gene3D" id="2.60.120.10">
    <property type="entry name" value="Jelly Rolls"/>
    <property type="match status" value="1"/>
</dbReference>
<dbReference type="KEGG" id="mpq:ABA45_16080"/>
<dbReference type="InterPro" id="IPR018060">
    <property type="entry name" value="HTH_AraC"/>
</dbReference>
<dbReference type="SMART" id="SM00342">
    <property type="entry name" value="HTH_ARAC"/>
    <property type="match status" value="1"/>
</dbReference>
<accession>A0A0H4I3W9</accession>
<dbReference type="Pfam" id="PF12833">
    <property type="entry name" value="HTH_18"/>
    <property type="match status" value="1"/>
</dbReference>
<dbReference type="RefSeq" id="WP_048387824.1">
    <property type="nucleotide sequence ID" value="NZ_CP011494.1"/>
</dbReference>
<keyword evidence="3" id="KW-0804">Transcription</keyword>
<dbReference type="SUPFAM" id="SSF51182">
    <property type="entry name" value="RmlC-like cupins"/>
    <property type="match status" value="1"/>
</dbReference>
<dbReference type="PANTHER" id="PTHR46796">
    <property type="entry name" value="HTH-TYPE TRANSCRIPTIONAL ACTIVATOR RHAS-RELATED"/>
    <property type="match status" value="1"/>
</dbReference>
<comment type="function">
    <text evidence="4">Regulatory protein of the TOL plasmid xyl operons. XylS activates the xylXYZLTEGFJQKIH operon required for the degradation of toluene, m-xylene and p-xylene.</text>
</comment>
<reference evidence="6 7" key="1">
    <citation type="submission" date="2015-05" db="EMBL/GenBank/DDBJ databases">
        <title>Complete genome of Marinobacter psychrophilus strain 20041T isolated from sea-ice of the Canadian Basin.</title>
        <authorList>
            <person name="Song L."/>
            <person name="Ren L."/>
            <person name="Yu Y."/>
            <person name="Wang X."/>
        </authorList>
    </citation>
    <scope>NUCLEOTIDE SEQUENCE [LARGE SCALE GENOMIC DNA]</scope>
    <source>
        <strain evidence="6 7">20041</strain>
    </source>
</reference>
<dbReference type="AlphaFoldDB" id="A0A0H4I3W9"/>
<dbReference type="Gene3D" id="1.10.10.60">
    <property type="entry name" value="Homeodomain-like"/>
    <property type="match status" value="2"/>
</dbReference>
<keyword evidence="7" id="KW-1185">Reference proteome</keyword>
<dbReference type="GO" id="GO:0043565">
    <property type="term" value="F:sequence-specific DNA binding"/>
    <property type="evidence" value="ECO:0007669"/>
    <property type="project" value="InterPro"/>
</dbReference>
<dbReference type="SUPFAM" id="SSF46689">
    <property type="entry name" value="Homeodomain-like"/>
    <property type="match status" value="2"/>
</dbReference>
<dbReference type="InterPro" id="IPR050204">
    <property type="entry name" value="AraC_XylS_family_regulators"/>
</dbReference>
<dbReference type="InterPro" id="IPR014710">
    <property type="entry name" value="RmlC-like_jellyroll"/>
</dbReference>
<evidence type="ECO:0000313" key="7">
    <source>
        <dbReference type="Proteomes" id="UP000036406"/>
    </source>
</evidence>
<dbReference type="InterPro" id="IPR011051">
    <property type="entry name" value="RmlC_Cupin_sf"/>
</dbReference>
<name>A0A0H4I3W9_9GAMM</name>
<evidence type="ECO:0000256" key="2">
    <source>
        <dbReference type="ARBA" id="ARBA00023125"/>
    </source>
</evidence>
<evidence type="ECO:0000256" key="3">
    <source>
        <dbReference type="ARBA" id="ARBA00023163"/>
    </source>
</evidence>
<evidence type="ECO:0000256" key="1">
    <source>
        <dbReference type="ARBA" id="ARBA00023015"/>
    </source>
</evidence>
<gene>
    <name evidence="6" type="ORF">ABA45_16080</name>
</gene>
<proteinExistence type="predicted"/>